<keyword evidence="2" id="KW-1185">Reference proteome</keyword>
<gene>
    <name evidence="1" type="ORF">EPL05_16635</name>
</gene>
<dbReference type="InterPro" id="IPR034660">
    <property type="entry name" value="DinB/YfiT-like"/>
</dbReference>
<dbReference type="AlphaFoldDB" id="A0A3S3UNA0"/>
<dbReference type="Pfam" id="PF07606">
    <property type="entry name" value="DUF1569"/>
    <property type="match status" value="1"/>
</dbReference>
<reference evidence="1 2" key="1">
    <citation type="submission" date="2019-01" db="EMBL/GenBank/DDBJ databases">
        <title>Mucilaginibacter antarcticum sp. nov., isolated from antarctic soil.</title>
        <authorList>
            <person name="Yan Y.-Q."/>
            <person name="Du Z.-J."/>
        </authorList>
    </citation>
    <scope>NUCLEOTIDE SEQUENCE [LARGE SCALE GENOMIC DNA]</scope>
    <source>
        <strain evidence="1 2">F01003</strain>
    </source>
</reference>
<accession>A0A3S3UNA0</accession>
<dbReference type="Proteomes" id="UP000286701">
    <property type="component" value="Unassembled WGS sequence"/>
</dbReference>
<evidence type="ECO:0000313" key="2">
    <source>
        <dbReference type="Proteomes" id="UP000286701"/>
    </source>
</evidence>
<evidence type="ECO:0000313" key="1">
    <source>
        <dbReference type="EMBL" id="RWY50367.1"/>
    </source>
</evidence>
<dbReference type="EMBL" id="SBIW01000007">
    <property type="protein sequence ID" value="RWY50367.1"/>
    <property type="molecule type" value="Genomic_DNA"/>
</dbReference>
<proteinExistence type="predicted"/>
<dbReference type="InterPro" id="IPR011463">
    <property type="entry name" value="DUF1569"/>
</dbReference>
<dbReference type="RefSeq" id="WP_128535098.1">
    <property type="nucleotide sequence ID" value="NZ_SBIW01000007.1"/>
</dbReference>
<dbReference type="Gene3D" id="1.20.120.450">
    <property type="entry name" value="dinb family like domain"/>
    <property type="match status" value="1"/>
</dbReference>
<sequence length="153" mass="17489">MALPSIFTREVSEGFIDRINKLTPQTAAQWGKMNVSQMLAHCNVSYEMVYEPGKHPAPNAFMKLILKLLVKNKVVTEVPYKRNGPTAPAFIIKSDKDFEVEKARLISYIRKTQELGESEFNGRMSHSFGALSADEWNNMFYKHLNHHLTQFGV</sequence>
<protein>
    <submittedName>
        <fullName evidence="1">DUF1569 domain-containing protein</fullName>
    </submittedName>
</protein>
<comment type="caution">
    <text evidence="1">The sequence shown here is derived from an EMBL/GenBank/DDBJ whole genome shotgun (WGS) entry which is preliminary data.</text>
</comment>
<name>A0A3S3UNA0_9SPHI</name>
<dbReference type="OrthoDB" id="2599194at2"/>
<organism evidence="1 2">
    <name type="scientific">Mucilaginibacter gilvus</name>
    <dbReference type="NCBI Taxonomy" id="2305909"/>
    <lineage>
        <taxon>Bacteria</taxon>
        <taxon>Pseudomonadati</taxon>
        <taxon>Bacteroidota</taxon>
        <taxon>Sphingobacteriia</taxon>
        <taxon>Sphingobacteriales</taxon>
        <taxon>Sphingobacteriaceae</taxon>
        <taxon>Mucilaginibacter</taxon>
    </lineage>
</organism>